<dbReference type="SMART" id="SM00530">
    <property type="entry name" value="HTH_XRE"/>
    <property type="match status" value="1"/>
</dbReference>
<organism evidence="2 3">
    <name type="scientific">Candidatus Protoclostridium stercorigallinarum</name>
    <dbReference type="NCBI Taxonomy" id="2838741"/>
    <lineage>
        <taxon>Bacteria</taxon>
        <taxon>Bacillati</taxon>
        <taxon>Bacillota</taxon>
        <taxon>Clostridia</taxon>
        <taxon>Candidatus Protoclostridium</taxon>
    </lineage>
</organism>
<dbReference type="GO" id="GO:0003677">
    <property type="term" value="F:DNA binding"/>
    <property type="evidence" value="ECO:0007669"/>
    <property type="project" value="InterPro"/>
</dbReference>
<dbReference type="SUPFAM" id="SSF47413">
    <property type="entry name" value="lambda repressor-like DNA-binding domains"/>
    <property type="match status" value="1"/>
</dbReference>
<reference evidence="2" key="1">
    <citation type="journal article" date="2021" name="PeerJ">
        <title>Extensive microbial diversity within the chicken gut microbiome revealed by metagenomics and culture.</title>
        <authorList>
            <person name="Gilroy R."/>
            <person name="Ravi A."/>
            <person name="Getino M."/>
            <person name="Pursley I."/>
            <person name="Horton D.L."/>
            <person name="Alikhan N.F."/>
            <person name="Baker D."/>
            <person name="Gharbi K."/>
            <person name="Hall N."/>
            <person name="Watson M."/>
            <person name="Adriaenssens E.M."/>
            <person name="Foster-Nyarko E."/>
            <person name="Jarju S."/>
            <person name="Secka A."/>
            <person name="Antonio M."/>
            <person name="Oren A."/>
            <person name="Chaudhuri R.R."/>
            <person name="La Ragione R."/>
            <person name="Hildebrand F."/>
            <person name="Pallen M.J."/>
        </authorList>
    </citation>
    <scope>NUCLEOTIDE SEQUENCE</scope>
    <source>
        <strain evidence="2">12435</strain>
    </source>
</reference>
<dbReference type="AlphaFoldDB" id="A0A9D1TQY0"/>
<accession>A0A9D1TQY0</accession>
<evidence type="ECO:0000313" key="3">
    <source>
        <dbReference type="Proteomes" id="UP000823990"/>
    </source>
</evidence>
<reference evidence="2" key="2">
    <citation type="submission" date="2021-04" db="EMBL/GenBank/DDBJ databases">
        <authorList>
            <person name="Gilroy R."/>
        </authorList>
    </citation>
    <scope>NUCLEOTIDE SEQUENCE</scope>
    <source>
        <strain evidence="2">12435</strain>
    </source>
</reference>
<protein>
    <submittedName>
        <fullName evidence="2">Helix-turn-helix domain-containing protein</fullName>
    </submittedName>
</protein>
<comment type="caution">
    <text evidence="2">The sequence shown here is derived from an EMBL/GenBank/DDBJ whole genome shotgun (WGS) entry which is preliminary data.</text>
</comment>
<dbReference type="InterPro" id="IPR001387">
    <property type="entry name" value="Cro/C1-type_HTH"/>
</dbReference>
<dbReference type="Gene3D" id="1.10.260.40">
    <property type="entry name" value="lambda repressor-like DNA-binding domains"/>
    <property type="match status" value="1"/>
</dbReference>
<dbReference type="CDD" id="cd00093">
    <property type="entry name" value="HTH_XRE"/>
    <property type="match status" value="1"/>
</dbReference>
<sequence>MDIRDRIEFYRNKRGWSRLKLAEMLEISYTALKNWYNEKQCQPSLRTIQKACAVFDITMTEMFSGVSSEESELSIEQRALLEVYDKLSPRNKKVVMALAKGLVEE</sequence>
<dbReference type="InterPro" id="IPR010982">
    <property type="entry name" value="Lambda_DNA-bd_dom_sf"/>
</dbReference>
<dbReference type="EMBL" id="DXHS01000050">
    <property type="protein sequence ID" value="HIW02255.1"/>
    <property type="molecule type" value="Genomic_DNA"/>
</dbReference>
<evidence type="ECO:0000313" key="2">
    <source>
        <dbReference type="EMBL" id="HIW02255.1"/>
    </source>
</evidence>
<feature type="domain" description="HTH cro/C1-type" evidence="1">
    <location>
        <begin position="7"/>
        <end position="62"/>
    </location>
</feature>
<dbReference type="Pfam" id="PF01381">
    <property type="entry name" value="HTH_3"/>
    <property type="match status" value="1"/>
</dbReference>
<dbReference type="PROSITE" id="PS50943">
    <property type="entry name" value="HTH_CROC1"/>
    <property type="match status" value="1"/>
</dbReference>
<evidence type="ECO:0000259" key="1">
    <source>
        <dbReference type="PROSITE" id="PS50943"/>
    </source>
</evidence>
<name>A0A9D1TQY0_9FIRM</name>
<proteinExistence type="predicted"/>
<dbReference type="Proteomes" id="UP000823990">
    <property type="component" value="Unassembled WGS sequence"/>
</dbReference>
<gene>
    <name evidence="2" type="ORF">H9892_02825</name>
</gene>